<keyword evidence="1" id="KW-0472">Membrane</keyword>
<organism evidence="2 3">
    <name type="scientific">Penicillium camemberti (strain FM 013)</name>
    <dbReference type="NCBI Taxonomy" id="1429867"/>
    <lineage>
        <taxon>Eukaryota</taxon>
        <taxon>Fungi</taxon>
        <taxon>Dikarya</taxon>
        <taxon>Ascomycota</taxon>
        <taxon>Pezizomycotina</taxon>
        <taxon>Eurotiomycetes</taxon>
        <taxon>Eurotiomycetidae</taxon>
        <taxon>Eurotiales</taxon>
        <taxon>Aspergillaceae</taxon>
        <taxon>Penicillium</taxon>
    </lineage>
</organism>
<proteinExistence type="predicted"/>
<feature type="transmembrane region" description="Helical" evidence="1">
    <location>
        <begin position="78"/>
        <end position="101"/>
    </location>
</feature>
<accession>A0A0G4NVH6</accession>
<keyword evidence="3" id="KW-1185">Reference proteome</keyword>
<sequence length="155" mass="17661">MSPYNTDSVADEPCDSAKYNMYELARTQFLDSLTRSWPALFGITARETTATSGEKYTQDLLRQRGLNPSMVFTWQSPIMLMAWSWVAYAISIAVLIARPFIALDNTDTDQRKTAIFGLTAGAYMFLAFVWTSWFTYQAGQSFKSINPHTRMRLPK</sequence>
<gene>
    <name evidence="2" type="ORF">PCAMFM013_S001g001038</name>
</gene>
<dbReference type="EMBL" id="HG793134">
    <property type="protein sequence ID" value="CRL18078.1"/>
    <property type="molecule type" value="Genomic_DNA"/>
</dbReference>
<keyword evidence="1" id="KW-1133">Transmembrane helix</keyword>
<evidence type="ECO:0000313" key="2">
    <source>
        <dbReference type="EMBL" id="CRL18078.1"/>
    </source>
</evidence>
<dbReference type="STRING" id="1429867.A0A0G4NVH6"/>
<protein>
    <submittedName>
        <fullName evidence="2">Str. FM013</fullName>
    </submittedName>
</protein>
<evidence type="ECO:0000313" key="3">
    <source>
        <dbReference type="Proteomes" id="UP000053732"/>
    </source>
</evidence>
<reference evidence="2 3" key="1">
    <citation type="journal article" date="2014" name="Nat. Commun.">
        <title>Multiple recent horizontal transfers of a large genomic region in cheese making fungi.</title>
        <authorList>
            <person name="Cheeseman K."/>
            <person name="Ropars J."/>
            <person name="Renault P."/>
            <person name="Dupont J."/>
            <person name="Gouzy J."/>
            <person name="Branca A."/>
            <person name="Abraham A.L."/>
            <person name="Ceppi M."/>
            <person name="Conseiller E."/>
            <person name="Debuchy R."/>
            <person name="Malagnac F."/>
            <person name="Goarin A."/>
            <person name="Silar P."/>
            <person name="Lacoste S."/>
            <person name="Sallet E."/>
            <person name="Bensimon A."/>
            <person name="Giraud T."/>
            <person name="Brygoo Y."/>
        </authorList>
    </citation>
    <scope>NUCLEOTIDE SEQUENCE [LARGE SCALE GENOMIC DNA]</scope>
    <source>
        <strain evidence="3">FM 013</strain>
    </source>
</reference>
<feature type="transmembrane region" description="Helical" evidence="1">
    <location>
        <begin position="113"/>
        <end position="133"/>
    </location>
</feature>
<evidence type="ECO:0000256" key="1">
    <source>
        <dbReference type="SAM" id="Phobius"/>
    </source>
</evidence>
<keyword evidence="1" id="KW-0812">Transmembrane</keyword>
<dbReference type="Proteomes" id="UP000053732">
    <property type="component" value="Unassembled WGS sequence"/>
</dbReference>
<name>A0A0G4NVH6_PENC3</name>
<dbReference type="AlphaFoldDB" id="A0A0G4NVH6"/>